<proteinExistence type="predicted"/>
<accession>A0A392MDW5</accession>
<dbReference type="SUPFAM" id="SSF52058">
    <property type="entry name" value="L domain-like"/>
    <property type="match status" value="1"/>
</dbReference>
<comment type="caution">
    <text evidence="1">The sequence shown here is derived from an EMBL/GenBank/DDBJ whole genome shotgun (WGS) entry which is preliminary data.</text>
</comment>
<protein>
    <submittedName>
        <fullName evidence="1">NBS-LRR disease resistance protein</fullName>
    </submittedName>
</protein>
<dbReference type="EMBL" id="LXQA010007689">
    <property type="protein sequence ID" value="MCH84968.1"/>
    <property type="molecule type" value="Genomic_DNA"/>
</dbReference>
<reference evidence="1 2" key="1">
    <citation type="journal article" date="2018" name="Front. Plant Sci.">
        <title>Red Clover (Trifolium pratense) and Zigzag Clover (T. medium) - A Picture of Genomic Similarities and Differences.</title>
        <authorList>
            <person name="Dluhosova J."/>
            <person name="Istvanek J."/>
            <person name="Nedelnik J."/>
            <person name="Repkova J."/>
        </authorList>
    </citation>
    <scope>NUCLEOTIDE SEQUENCE [LARGE SCALE GENOMIC DNA]</scope>
    <source>
        <strain evidence="2">cv. 10/8</strain>
        <tissue evidence="1">Leaf</tissue>
    </source>
</reference>
<name>A0A392MDW5_9FABA</name>
<organism evidence="1 2">
    <name type="scientific">Trifolium medium</name>
    <dbReference type="NCBI Taxonomy" id="97028"/>
    <lineage>
        <taxon>Eukaryota</taxon>
        <taxon>Viridiplantae</taxon>
        <taxon>Streptophyta</taxon>
        <taxon>Embryophyta</taxon>
        <taxon>Tracheophyta</taxon>
        <taxon>Spermatophyta</taxon>
        <taxon>Magnoliopsida</taxon>
        <taxon>eudicotyledons</taxon>
        <taxon>Gunneridae</taxon>
        <taxon>Pentapetalae</taxon>
        <taxon>rosids</taxon>
        <taxon>fabids</taxon>
        <taxon>Fabales</taxon>
        <taxon>Fabaceae</taxon>
        <taxon>Papilionoideae</taxon>
        <taxon>50 kb inversion clade</taxon>
        <taxon>NPAAA clade</taxon>
        <taxon>Hologalegina</taxon>
        <taxon>IRL clade</taxon>
        <taxon>Trifolieae</taxon>
        <taxon>Trifolium</taxon>
    </lineage>
</organism>
<sequence length="150" mass="17338">MCDELRGWRRMKDDVNDDDNSSQSCHLSFPRLSELEIHLCSRLTHMPTFPKLDADLNFTFARVEALEATLNMDIEICFKDNFNYLPVLRDIRFSNCNDIETLPDWICNLSSLQSITLLESDDAIYKKLANVDGNVAAIQLIWFSKRCGQK</sequence>
<keyword evidence="2" id="KW-1185">Reference proteome</keyword>
<dbReference type="Proteomes" id="UP000265520">
    <property type="component" value="Unassembled WGS sequence"/>
</dbReference>
<dbReference type="InterPro" id="IPR032675">
    <property type="entry name" value="LRR_dom_sf"/>
</dbReference>
<evidence type="ECO:0000313" key="1">
    <source>
        <dbReference type="EMBL" id="MCH84968.1"/>
    </source>
</evidence>
<gene>
    <name evidence="1" type="ORF">A2U01_0005806</name>
</gene>
<dbReference type="AlphaFoldDB" id="A0A392MDW5"/>
<evidence type="ECO:0000313" key="2">
    <source>
        <dbReference type="Proteomes" id="UP000265520"/>
    </source>
</evidence>
<dbReference type="Gene3D" id="3.80.10.10">
    <property type="entry name" value="Ribonuclease Inhibitor"/>
    <property type="match status" value="1"/>
</dbReference>